<comment type="caution">
    <text evidence="1">The sequence shown here is derived from an EMBL/GenBank/DDBJ whole genome shotgun (WGS) entry which is preliminary data.</text>
</comment>
<proteinExistence type="predicted"/>
<dbReference type="InterPro" id="IPR038209">
    <property type="entry name" value="CKK_dom_sf"/>
</dbReference>
<gene>
    <name evidence="1" type="ORF">SteCoe_8902</name>
</gene>
<name>A0A1R2CJ03_9CILI</name>
<dbReference type="Proteomes" id="UP000187209">
    <property type="component" value="Unassembled WGS sequence"/>
</dbReference>
<accession>A0A1R2CJ03</accession>
<reference evidence="1 2" key="1">
    <citation type="submission" date="2016-11" db="EMBL/GenBank/DDBJ databases">
        <title>The macronuclear genome of Stentor coeruleus: a giant cell with tiny introns.</title>
        <authorList>
            <person name="Slabodnick M."/>
            <person name="Ruby J.G."/>
            <person name="Reiff S.B."/>
            <person name="Swart E.C."/>
            <person name="Gosai S."/>
            <person name="Prabakaran S."/>
            <person name="Witkowska E."/>
            <person name="Larue G.E."/>
            <person name="Fisher S."/>
            <person name="Freeman R.M."/>
            <person name="Gunawardena J."/>
            <person name="Chu W."/>
            <person name="Stover N.A."/>
            <person name="Gregory B.D."/>
            <person name="Nowacki M."/>
            <person name="Derisi J."/>
            <person name="Roy S.W."/>
            <person name="Marshall W.F."/>
            <person name="Sood P."/>
        </authorList>
    </citation>
    <scope>NUCLEOTIDE SEQUENCE [LARGE SCALE GENOMIC DNA]</scope>
    <source>
        <strain evidence="1">WM001</strain>
    </source>
</reference>
<evidence type="ECO:0008006" key="3">
    <source>
        <dbReference type="Google" id="ProtNLM"/>
    </source>
</evidence>
<organism evidence="1 2">
    <name type="scientific">Stentor coeruleus</name>
    <dbReference type="NCBI Taxonomy" id="5963"/>
    <lineage>
        <taxon>Eukaryota</taxon>
        <taxon>Sar</taxon>
        <taxon>Alveolata</taxon>
        <taxon>Ciliophora</taxon>
        <taxon>Postciliodesmatophora</taxon>
        <taxon>Heterotrichea</taxon>
        <taxon>Heterotrichida</taxon>
        <taxon>Stentoridae</taxon>
        <taxon>Stentor</taxon>
    </lineage>
</organism>
<dbReference type="EMBL" id="MPUH01000136">
    <property type="protein sequence ID" value="OMJ88988.1"/>
    <property type="molecule type" value="Genomic_DNA"/>
</dbReference>
<evidence type="ECO:0000313" key="2">
    <source>
        <dbReference type="Proteomes" id="UP000187209"/>
    </source>
</evidence>
<sequence>MHRRTISKASDELLKALNICTPPLGKMEQVSPQQVSEHLKKKGISNSSVLVRKQSNVCEEENHIRSIIAQRKAISPVSLSDPETSTSPIYPNKTRLTQETERVSFNTSTTAFSVNEENSINRILYILETSTSNGKQFQSIKKAVAELLEKSPEPHFTLVLDVNKGVKGVFYVEMLTGYFHRILGTDDLPIIIAPRRVKSYYLFDSQHEIFVNSTSEKFEAVMLK</sequence>
<dbReference type="AlphaFoldDB" id="A0A1R2CJ03"/>
<protein>
    <recommendedName>
        <fullName evidence="3">CKK domain-containing protein</fullName>
    </recommendedName>
</protein>
<keyword evidence="2" id="KW-1185">Reference proteome</keyword>
<evidence type="ECO:0000313" key="1">
    <source>
        <dbReference type="EMBL" id="OMJ88988.1"/>
    </source>
</evidence>
<dbReference type="Gene3D" id="3.10.20.360">
    <property type="entry name" value="CKK domain"/>
    <property type="match status" value="1"/>
</dbReference>